<accession>A0A4R4TMN8</accession>
<evidence type="ECO:0000259" key="4">
    <source>
        <dbReference type="PROSITE" id="PS50932"/>
    </source>
</evidence>
<dbReference type="PROSITE" id="PS00356">
    <property type="entry name" value="HTH_LACI_1"/>
    <property type="match status" value="1"/>
</dbReference>
<dbReference type="GO" id="GO:0000976">
    <property type="term" value="F:transcription cis-regulatory region binding"/>
    <property type="evidence" value="ECO:0007669"/>
    <property type="project" value="TreeGrafter"/>
</dbReference>
<evidence type="ECO:0000256" key="3">
    <source>
        <dbReference type="ARBA" id="ARBA00023163"/>
    </source>
</evidence>
<dbReference type="SUPFAM" id="SSF53822">
    <property type="entry name" value="Periplasmic binding protein-like I"/>
    <property type="match status" value="1"/>
</dbReference>
<evidence type="ECO:0000256" key="2">
    <source>
        <dbReference type="ARBA" id="ARBA00023125"/>
    </source>
</evidence>
<proteinExistence type="predicted"/>
<protein>
    <submittedName>
        <fullName evidence="5">LacI family transcriptional regulator</fullName>
    </submittedName>
</protein>
<dbReference type="Proteomes" id="UP000295345">
    <property type="component" value="Unassembled WGS sequence"/>
</dbReference>
<dbReference type="InterPro" id="IPR010982">
    <property type="entry name" value="Lambda_DNA-bd_dom_sf"/>
</dbReference>
<dbReference type="SUPFAM" id="SSF47413">
    <property type="entry name" value="lambda repressor-like DNA-binding domains"/>
    <property type="match status" value="1"/>
</dbReference>
<name>A0A4R4TMN8_9ACTN</name>
<dbReference type="AlphaFoldDB" id="A0A4R4TMN8"/>
<dbReference type="GO" id="GO:0003700">
    <property type="term" value="F:DNA-binding transcription factor activity"/>
    <property type="evidence" value="ECO:0007669"/>
    <property type="project" value="TreeGrafter"/>
</dbReference>
<dbReference type="PANTHER" id="PTHR30146">
    <property type="entry name" value="LACI-RELATED TRANSCRIPTIONAL REPRESSOR"/>
    <property type="match status" value="1"/>
</dbReference>
<reference evidence="5 6" key="1">
    <citation type="submission" date="2019-03" db="EMBL/GenBank/DDBJ databases">
        <title>Draft genome sequences of novel Actinobacteria.</title>
        <authorList>
            <person name="Sahin N."/>
            <person name="Ay H."/>
            <person name="Saygin H."/>
        </authorList>
    </citation>
    <scope>NUCLEOTIDE SEQUENCE [LARGE SCALE GENOMIC DNA]</scope>
    <source>
        <strain evidence="5 6">DSM 41900</strain>
    </source>
</reference>
<gene>
    <name evidence="5" type="ORF">E1283_06200</name>
</gene>
<comment type="caution">
    <text evidence="5">The sequence shown here is derived from an EMBL/GenBank/DDBJ whole genome shotgun (WGS) entry which is preliminary data.</text>
</comment>
<dbReference type="CDD" id="cd06267">
    <property type="entry name" value="PBP1_LacI_sugar_binding-like"/>
    <property type="match status" value="1"/>
</dbReference>
<dbReference type="CDD" id="cd01392">
    <property type="entry name" value="HTH_LacI"/>
    <property type="match status" value="1"/>
</dbReference>
<feature type="domain" description="HTH lacI-type" evidence="4">
    <location>
        <begin position="18"/>
        <end position="72"/>
    </location>
</feature>
<dbReference type="InterPro" id="IPR000843">
    <property type="entry name" value="HTH_LacI"/>
</dbReference>
<evidence type="ECO:0000313" key="5">
    <source>
        <dbReference type="EMBL" id="TDC77926.1"/>
    </source>
</evidence>
<evidence type="ECO:0000313" key="6">
    <source>
        <dbReference type="Proteomes" id="UP000295345"/>
    </source>
</evidence>
<keyword evidence="2" id="KW-0238">DNA-binding</keyword>
<dbReference type="PANTHER" id="PTHR30146:SF109">
    <property type="entry name" value="HTH-TYPE TRANSCRIPTIONAL REGULATOR GALS"/>
    <property type="match status" value="1"/>
</dbReference>
<keyword evidence="6" id="KW-1185">Reference proteome</keyword>
<dbReference type="SMART" id="SM00354">
    <property type="entry name" value="HTH_LACI"/>
    <property type="match status" value="1"/>
</dbReference>
<keyword evidence="1" id="KW-0805">Transcription regulation</keyword>
<dbReference type="Pfam" id="PF00356">
    <property type="entry name" value="LacI"/>
    <property type="match status" value="1"/>
</dbReference>
<dbReference type="Pfam" id="PF13377">
    <property type="entry name" value="Peripla_BP_3"/>
    <property type="match status" value="1"/>
</dbReference>
<dbReference type="InterPro" id="IPR028082">
    <property type="entry name" value="Peripla_BP_I"/>
</dbReference>
<sequence>MSAVPTGERQPAVPEDRVTINDVARLAGVSRQTVTRAMNDMSGISAETKARVLRAAARLEYRPNRAARAMVRGPGTTLGLVIRSLWNPFFAEIAESVIDAVHARQWNLHLSYVGSNGRDALSVVRDMAPEVDAIVGYLPPDISRELPSFTGPLIQLDISGTTGQDAGFRFDLTHDLGLVVQRFADSGRRGVAMIDGSVHGGPSVRAPIFTELAREAGVLDDRVGVTLTDESPEGASAAVREMLDRSPDVDGLFVFNDVMALGVMHELTRHGLTIPDDVAVIAMDGIRLGAYSSPPLTTVDLDPRGLGHAAVAAVGDVLAGDAPRRGRGAQWQRRHALLVRQSG</sequence>
<organism evidence="5 6">
    <name type="scientific">Streptomyces hainanensis</name>
    <dbReference type="NCBI Taxonomy" id="402648"/>
    <lineage>
        <taxon>Bacteria</taxon>
        <taxon>Bacillati</taxon>
        <taxon>Actinomycetota</taxon>
        <taxon>Actinomycetes</taxon>
        <taxon>Kitasatosporales</taxon>
        <taxon>Streptomycetaceae</taxon>
        <taxon>Streptomyces</taxon>
    </lineage>
</organism>
<dbReference type="PROSITE" id="PS50932">
    <property type="entry name" value="HTH_LACI_2"/>
    <property type="match status" value="1"/>
</dbReference>
<keyword evidence="3" id="KW-0804">Transcription</keyword>
<dbReference type="OrthoDB" id="3258243at2"/>
<dbReference type="Gene3D" id="3.40.50.2300">
    <property type="match status" value="2"/>
</dbReference>
<dbReference type="EMBL" id="SMKI01000043">
    <property type="protein sequence ID" value="TDC77926.1"/>
    <property type="molecule type" value="Genomic_DNA"/>
</dbReference>
<dbReference type="InterPro" id="IPR046335">
    <property type="entry name" value="LacI/GalR-like_sensor"/>
</dbReference>
<dbReference type="Gene3D" id="1.10.260.40">
    <property type="entry name" value="lambda repressor-like DNA-binding domains"/>
    <property type="match status" value="1"/>
</dbReference>
<evidence type="ECO:0000256" key="1">
    <source>
        <dbReference type="ARBA" id="ARBA00023015"/>
    </source>
</evidence>